<dbReference type="Pfam" id="PF00732">
    <property type="entry name" value="GMC_oxred_N"/>
    <property type="match status" value="1"/>
</dbReference>
<dbReference type="Pfam" id="PF05199">
    <property type="entry name" value="GMC_oxred_C"/>
    <property type="match status" value="1"/>
</dbReference>
<reference evidence="8 10" key="2">
    <citation type="submission" date="2018-08" db="EMBL/GenBank/DDBJ databases">
        <title>Genetic Globetrotter - A new plasmid hitch-hiking vast phylogenetic and geographic distances.</title>
        <authorList>
            <person name="Vollmers J."/>
            <person name="Petersen J."/>
        </authorList>
    </citation>
    <scope>NUCLEOTIDE SEQUENCE [LARGE SCALE GENOMIC DNA]</scope>
    <source>
        <strain evidence="8 10">DSM 26383</strain>
    </source>
</reference>
<gene>
    <name evidence="8" type="primary">betA_2</name>
    <name evidence="8" type="ORF">RIdsm_00813</name>
    <name evidence="7" type="ORF">XM52_24785</name>
</gene>
<evidence type="ECO:0000256" key="5">
    <source>
        <dbReference type="PIRSR" id="PIRSR000137-2"/>
    </source>
</evidence>
<evidence type="ECO:0000256" key="4">
    <source>
        <dbReference type="ARBA" id="ARBA00022827"/>
    </source>
</evidence>
<comment type="similarity">
    <text evidence="2">Belongs to the GMC oxidoreductase family.</text>
</comment>
<evidence type="ECO:0000313" key="10">
    <source>
        <dbReference type="Proteomes" id="UP000325785"/>
    </source>
</evidence>
<dbReference type="InterPro" id="IPR000172">
    <property type="entry name" value="GMC_OxRdtase_N"/>
</dbReference>
<dbReference type="PATRIC" id="fig|540747.5.peg.3311"/>
<dbReference type="PANTHER" id="PTHR11552">
    <property type="entry name" value="GLUCOSE-METHANOL-CHOLINE GMC OXIDOREDUCTASE"/>
    <property type="match status" value="1"/>
</dbReference>
<keyword evidence="4 5" id="KW-0274">FAD</keyword>
<dbReference type="PANTHER" id="PTHR11552:SF147">
    <property type="entry name" value="CHOLINE DEHYDROGENASE, MITOCHONDRIAL"/>
    <property type="match status" value="1"/>
</dbReference>
<protein>
    <submittedName>
        <fullName evidence="8">Choline dehydrogenase</fullName>
        <ecNumber evidence="8">1.1.99.1</ecNumber>
    </submittedName>
</protein>
<feature type="domain" description="Glucose-methanol-choline oxidoreductase N-terminal" evidence="6">
    <location>
        <begin position="255"/>
        <end position="269"/>
    </location>
</feature>
<keyword evidence="9" id="KW-1185">Reference proteome</keyword>
<comment type="cofactor">
    <cofactor evidence="1 5">
        <name>FAD</name>
        <dbReference type="ChEBI" id="CHEBI:57692"/>
    </cofactor>
</comment>
<dbReference type="InterPro" id="IPR036188">
    <property type="entry name" value="FAD/NAD-bd_sf"/>
</dbReference>
<dbReference type="EC" id="1.1.99.1" evidence="8"/>
<dbReference type="GO" id="GO:0008812">
    <property type="term" value="F:choline dehydrogenase activity"/>
    <property type="evidence" value="ECO:0007669"/>
    <property type="project" value="UniProtKB-EC"/>
</dbReference>
<dbReference type="InterPro" id="IPR012132">
    <property type="entry name" value="GMC_OxRdtase"/>
</dbReference>
<dbReference type="AlphaFoldDB" id="A0A0T5P2M6"/>
<feature type="binding site" evidence="5">
    <location>
        <begin position="93"/>
        <end position="96"/>
    </location>
    <ligand>
        <name>FAD</name>
        <dbReference type="ChEBI" id="CHEBI:57692"/>
    </ligand>
</feature>
<feature type="binding site" evidence="5">
    <location>
        <position position="85"/>
    </location>
    <ligand>
        <name>FAD</name>
        <dbReference type="ChEBI" id="CHEBI:57692"/>
    </ligand>
</feature>
<dbReference type="EMBL" id="CP031598">
    <property type="protein sequence ID" value="QEW25029.1"/>
    <property type="molecule type" value="Genomic_DNA"/>
</dbReference>
<reference evidence="7 9" key="1">
    <citation type="submission" date="2015-04" db="EMBL/GenBank/DDBJ databases">
        <title>The draft genome sequence of Roseovarius indicus B108T.</title>
        <authorList>
            <person name="Li G."/>
            <person name="Lai Q."/>
            <person name="Shao Z."/>
            <person name="Yan P."/>
        </authorList>
    </citation>
    <scope>NUCLEOTIDE SEQUENCE [LARGE SCALE GENOMIC DNA]</scope>
    <source>
        <strain evidence="7 9">B108</strain>
    </source>
</reference>
<feature type="binding site" evidence="5">
    <location>
        <position position="220"/>
    </location>
    <ligand>
        <name>FAD</name>
        <dbReference type="ChEBI" id="CHEBI:57692"/>
    </ligand>
</feature>
<dbReference type="GO" id="GO:0050660">
    <property type="term" value="F:flavin adenine dinucleotide binding"/>
    <property type="evidence" value="ECO:0007669"/>
    <property type="project" value="InterPro"/>
</dbReference>
<evidence type="ECO:0000256" key="2">
    <source>
        <dbReference type="ARBA" id="ARBA00010790"/>
    </source>
</evidence>
<dbReference type="STRING" id="540747.SAMN04488031_10985"/>
<dbReference type="Proteomes" id="UP000325785">
    <property type="component" value="Chromosome"/>
</dbReference>
<dbReference type="RefSeq" id="WP_057820648.1">
    <property type="nucleotide sequence ID" value="NZ_CP031598.1"/>
</dbReference>
<keyword evidence="8" id="KW-0560">Oxidoreductase</keyword>
<evidence type="ECO:0000256" key="3">
    <source>
        <dbReference type="ARBA" id="ARBA00022630"/>
    </source>
</evidence>
<dbReference type="Proteomes" id="UP000051401">
    <property type="component" value="Unassembled WGS sequence"/>
</dbReference>
<evidence type="ECO:0000313" key="9">
    <source>
        <dbReference type="Proteomes" id="UP000051401"/>
    </source>
</evidence>
<dbReference type="EMBL" id="LAXI01000024">
    <property type="protein sequence ID" value="KRS15310.1"/>
    <property type="molecule type" value="Genomic_DNA"/>
</dbReference>
<accession>A0A0T5P2M6</accession>
<keyword evidence="3" id="KW-0285">Flavoprotein</keyword>
<dbReference type="SUPFAM" id="SSF54373">
    <property type="entry name" value="FAD-linked reductases, C-terminal domain"/>
    <property type="match status" value="1"/>
</dbReference>
<evidence type="ECO:0000256" key="1">
    <source>
        <dbReference type="ARBA" id="ARBA00001974"/>
    </source>
</evidence>
<dbReference type="Gene3D" id="3.30.560.10">
    <property type="entry name" value="Glucose Oxidase, domain 3"/>
    <property type="match status" value="1"/>
</dbReference>
<evidence type="ECO:0000259" key="6">
    <source>
        <dbReference type="PROSITE" id="PS00624"/>
    </source>
</evidence>
<dbReference type="KEGG" id="rid:RIdsm_00813"/>
<dbReference type="PIRSF" id="PIRSF000137">
    <property type="entry name" value="Alcohol_oxidase"/>
    <property type="match status" value="1"/>
</dbReference>
<dbReference type="Gene3D" id="3.50.50.60">
    <property type="entry name" value="FAD/NAD(P)-binding domain"/>
    <property type="match status" value="1"/>
</dbReference>
<dbReference type="PROSITE" id="PS00624">
    <property type="entry name" value="GMC_OXRED_2"/>
    <property type="match status" value="1"/>
</dbReference>
<dbReference type="InterPro" id="IPR007867">
    <property type="entry name" value="GMC_OxRtase_C"/>
</dbReference>
<evidence type="ECO:0000313" key="7">
    <source>
        <dbReference type="EMBL" id="KRS15310.1"/>
    </source>
</evidence>
<organism evidence="7 9">
    <name type="scientific">Roseovarius indicus</name>
    <dbReference type="NCBI Taxonomy" id="540747"/>
    <lineage>
        <taxon>Bacteria</taxon>
        <taxon>Pseudomonadati</taxon>
        <taxon>Pseudomonadota</taxon>
        <taxon>Alphaproteobacteria</taxon>
        <taxon>Rhodobacterales</taxon>
        <taxon>Roseobacteraceae</taxon>
        <taxon>Roseovarius</taxon>
    </lineage>
</organism>
<name>A0A0T5P2M6_9RHOB</name>
<proteinExistence type="inferred from homology"/>
<evidence type="ECO:0000313" key="8">
    <source>
        <dbReference type="EMBL" id="QEW25029.1"/>
    </source>
</evidence>
<dbReference type="OrthoDB" id="9785276at2"/>
<sequence length="544" mass="57662">MSGAAYDYIVVGAGATGSVVAARLSEGGTASVLLIEAGGRDINPVLRVPGLGFAAGTLARYNWNFLTEPVPALNDRRLTFLQGRVMGGSGSMNGMVYSRGHSDEYDAWAAMGCDGWSFDEVKPFFLKSETNARGAGAWHGADGPMNLRPARPDLPICDAFLEAAGAEGLPVVDDLNANQPEGLGIYDLNVRNGRRHSAARAFLGPARGRANLTILRNTQVTGVVIEKGRAAGVRARRKGRAVTYSASREVVLCGGAIMSPALLMHSGIGPADDLRALGIEVKVDAPAVGENLQNHPCYRPQYACSHPVTARSHATAGGAMRAGWQYLTRSTGPLAESFASVGGFFKSDPTLEKADMQVVFLSALPPSGGKGVFDLLPREHGFGLTIYQGTPHSRGRVSLRSADPLVQPRIDTGYFTDPRDIEVLAAGVQRMRDVMKQPAIARFISREIAPGPAVQTRAELIEEIRRNAGTSYHQSGTCAMGADNRAVLDSALRVRGVDGLRVADTSVMPRMPNAALHAPALMIGEKAAAMILEGATPRAERKTA</sequence>
<dbReference type="SUPFAM" id="SSF51905">
    <property type="entry name" value="FAD/NAD(P)-binding domain"/>
    <property type="match status" value="1"/>
</dbReference>